<dbReference type="InterPro" id="IPR015168">
    <property type="entry name" value="SsuA/THI5"/>
</dbReference>
<comment type="similarity">
    <text evidence="2">Belongs to the bacterial solute-binding protein SsuA/TauA family.</text>
</comment>
<evidence type="ECO:0000256" key="3">
    <source>
        <dbReference type="ARBA" id="ARBA00022448"/>
    </source>
</evidence>
<comment type="caution">
    <text evidence="8">The sequence shown here is derived from an EMBL/GenBank/DDBJ whole genome shotgun (WGS) entry which is preliminary data.</text>
</comment>
<dbReference type="Pfam" id="PF09084">
    <property type="entry name" value="NMT1"/>
    <property type="match status" value="1"/>
</dbReference>
<comment type="function">
    <text evidence="5">Part of a binding-protein-dependent transport system for aliphatic sulfonates. Putative binding protein.</text>
</comment>
<dbReference type="SMART" id="SM00062">
    <property type="entry name" value="PBPb"/>
    <property type="match status" value="1"/>
</dbReference>
<reference evidence="8 9" key="1">
    <citation type="submission" date="2018-08" db="EMBL/GenBank/DDBJ databases">
        <title>Recombination of ecologically and evolutionarily significant loci maintains genetic cohesion in the Pseudomonas syringae species complex.</title>
        <authorList>
            <person name="Dillon M."/>
            <person name="Thakur S."/>
            <person name="Almeida R.N.D."/>
            <person name="Weir B.S."/>
            <person name="Guttman D.S."/>
        </authorList>
    </citation>
    <scope>NUCLEOTIDE SEQUENCE [LARGE SCALE GENOMIC DNA]</scope>
    <source>
        <strain evidence="8 9">ICMP 3263</strain>
    </source>
</reference>
<evidence type="ECO:0000256" key="2">
    <source>
        <dbReference type="ARBA" id="ARBA00010742"/>
    </source>
</evidence>
<accession>A0A3M6CKP8</accession>
<comment type="subcellular location">
    <subcellularLocation>
        <location evidence="1">Periplasm</location>
    </subcellularLocation>
</comment>
<dbReference type="GO" id="GO:0042626">
    <property type="term" value="F:ATPase-coupled transmembrane transporter activity"/>
    <property type="evidence" value="ECO:0007669"/>
    <property type="project" value="InterPro"/>
</dbReference>
<evidence type="ECO:0000256" key="5">
    <source>
        <dbReference type="ARBA" id="ARBA00055538"/>
    </source>
</evidence>
<evidence type="ECO:0000256" key="6">
    <source>
        <dbReference type="ARBA" id="ARBA00070228"/>
    </source>
</evidence>
<evidence type="ECO:0000259" key="7">
    <source>
        <dbReference type="SMART" id="SM00062"/>
    </source>
</evidence>
<sequence>MFVRVVGSLPITSICPMPLETLPVPTLIIRWSQRLLTGLALVLVAALNTQAADLIVGDQSYSARTVMEAAGVLKDLPYELEWKQFTAGSPVAEALNVGSLDIGLLGDSPALFMGALGAPIKVIGVSRQNLEGVAIVVRKDSPIKTVADLAGKKVAIWKGSFSQQLMLTALDKAGVARDAVDYRYLGALDSSHALDGGSVDAIATWEPYVTQQERQGARIIATAEGLIPAQSFIVANDQAIKDKRAQISDFLQRLQAARAWSVSDPQHNEIYANAWAALTKADAQVARRWFSRAQVVVVPITPQVVAGAQQTIDFFNKAGLTRRYPAASVFDESFNAVLDSQTQAAR</sequence>
<evidence type="ECO:0000256" key="1">
    <source>
        <dbReference type="ARBA" id="ARBA00004418"/>
    </source>
</evidence>
<dbReference type="InterPro" id="IPR001638">
    <property type="entry name" value="Solute-binding_3/MltF_N"/>
</dbReference>
<proteinExistence type="inferred from homology"/>
<dbReference type="AlphaFoldDB" id="A0A3M6CKP8"/>
<dbReference type="PANTHER" id="PTHR30024:SF48">
    <property type="entry name" value="ABC TRANSPORTER SUBSTRATE-BINDING PROTEIN"/>
    <property type="match status" value="1"/>
</dbReference>
<keyword evidence="4" id="KW-0732">Signal</keyword>
<evidence type="ECO:0000256" key="4">
    <source>
        <dbReference type="ARBA" id="ARBA00022729"/>
    </source>
</evidence>
<organism evidence="8 9">
    <name type="scientific">Pseudomonas syringae pv. helianthi</name>
    <dbReference type="NCBI Taxonomy" id="251654"/>
    <lineage>
        <taxon>Bacteria</taxon>
        <taxon>Pseudomonadati</taxon>
        <taxon>Pseudomonadota</taxon>
        <taxon>Gammaproteobacteria</taxon>
        <taxon>Pseudomonadales</taxon>
        <taxon>Pseudomonadaceae</taxon>
        <taxon>Pseudomonas</taxon>
    </lineage>
</organism>
<dbReference type="EMBL" id="RBUT01000157">
    <property type="protein sequence ID" value="RMV44392.1"/>
    <property type="molecule type" value="Genomic_DNA"/>
</dbReference>
<dbReference type="PANTHER" id="PTHR30024">
    <property type="entry name" value="ALIPHATIC SULFONATES-BINDING PROTEIN-RELATED"/>
    <property type="match status" value="1"/>
</dbReference>
<dbReference type="Proteomes" id="UP000279173">
    <property type="component" value="Unassembled WGS sequence"/>
</dbReference>
<dbReference type="Gene3D" id="3.40.190.10">
    <property type="entry name" value="Periplasmic binding protein-like II"/>
    <property type="match status" value="2"/>
</dbReference>
<dbReference type="GO" id="GO:0042597">
    <property type="term" value="C:periplasmic space"/>
    <property type="evidence" value="ECO:0007669"/>
    <property type="project" value="UniProtKB-SubCell"/>
</dbReference>
<feature type="domain" description="Solute-binding protein family 3/N-terminal" evidence="7">
    <location>
        <begin position="53"/>
        <end position="264"/>
    </location>
</feature>
<name>A0A3M6CKP8_9PSED</name>
<dbReference type="GO" id="GO:0016020">
    <property type="term" value="C:membrane"/>
    <property type="evidence" value="ECO:0007669"/>
    <property type="project" value="InterPro"/>
</dbReference>
<keyword evidence="3" id="KW-0813">Transport</keyword>
<dbReference type="CDD" id="cd13558">
    <property type="entry name" value="PBP2_SsuA_like_2"/>
    <property type="match status" value="1"/>
</dbReference>
<protein>
    <recommendedName>
        <fullName evidence="6">Putative aliphatic sulfonates-binding protein</fullName>
    </recommendedName>
</protein>
<dbReference type="NCBIfam" id="TIGR01728">
    <property type="entry name" value="SsuA_fam"/>
    <property type="match status" value="1"/>
</dbReference>
<dbReference type="FunFam" id="3.40.190.10:FF:000050">
    <property type="entry name" value="Sulfonate ABC transporter substrate-binding protein"/>
    <property type="match status" value="1"/>
</dbReference>
<evidence type="ECO:0000313" key="9">
    <source>
        <dbReference type="Proteomes" id="UP000279173"/>
    </source>
</evidence>
<gene>
    <name evidence="8" type="ORF">ALP10_04909</name>
</gene>
<dbReference type="InterPro" id="IPR010067">
    <property type="entry name" value="ABC_SsuA_sub-bd"/>
</dbReference>
<evidence type="ECO:0000313" key="8">
    <source>
        <dbReference type="EMBL" id="RMV44392.1"/>
    </source>
</evidence>
<dbReference type="SUPFAM" id="SSF53850">
    <property type="entry name" value="Periplasmic binding protein-like II"/>
    <property type="match status" value="1"/>
</dbReference>